<sequence length="17" mass="1925">KFSCFVGVTKEKSLVPR</sequence>
<protein>
    <submittedName>
        <fullName evidence="1">DUF4219 domain-containing protein</fullName>
    </submittedName>
</protein>
<keyword evidence="2" id="KW-1185">Reference proteome</keyword>
<reference evidence="2" key="1">
    <citation type="submission" date="2016-04" db="EMBL/GenBank/DDBJ databases">
        <title>Cephalotus genome sequencing.</title>
        <authorList>
            <person name="Fukushima K."/>
            <person name="Hasebe M."/>
            <person name="Fang X."/>
        </authorList>
    </citation>
    <scope>NUCLEOTIDE SEQUENCE [LARGE SCALE GENOMIC DNA]</scope>
    <source>
        <strain evidence="2">cv. St1</strain>
    </source>
</reference>
<gene>
    <name evidence="1" type="ORF">CFOL_v3_35671</name>
</gene>
<dbReference type="AlphaFoldDB" id="A0A1Q3DIF7"/>
<feature type="non-terminal residue" evidence="1">
    <location>
        <position position="1"/>
    </location>
</feature>
<proteinExistence type="predicted"/>
<evidence type="ECO:0000313" key="1">
    <source>
        <dbReference type="EMBL" id="GAV92290.1"/>
    </source>
</evidence>
<evidence type="ECO:0000313" key="2">
    <source>
        <dbReference type="Proteomes" id="UP000187406"/>
    </source>
</evidence>
<name>A0A1Q3DIF7_CEPFO</name>
<comment type="caution">
    <text evidence="1">The sequence shown here is derived from an EMBL/GenBank/DDBJ whole genome shotgun (WGS) entry which is preliminary data.</text>
</comment>
<dbReference type="Proteomes" id="UP000187406">
    <property type="component" value="Unassembled WGS sequence"/>
</dbReference>
<organism evidence="1 2">
    <name type="scientific">Cephalotus follicularis</name>
    <name type="common">Albany pitcher plant</name>
    <dbReference type="NCBI Taxonomy" id="3775"/>
    <lineage>
        <taxon>Eukaryota</taxon>
        <taxon>Viridiplantae</taxon>
        <taxon>Streptophyta</taxon>
        <taxon>Embryophyta</taxon>
        <taxon>Tracheophyta</taxon>
        <taxon>Spermatophyta</taxon>
        <taxon>Magnoliopsida</taxon>
        <taxon>eudicotyledons</taxon>
        <taxon>Gunneridae</taxon>
        <taxon>Pentapetalae</taxon>
        <taxon>rosids</taxon>
        <taxon>fabids</taxon>
        <taxon>Oxalidales</taxon>
        <taxon>Cephalotaceae</taxon>
        <taxon>Cephalotus</taxon>
    </lineage>
</organism>
<dbReference type="EMBL" id="BDDD01009332">
    <property type="protein sequence ID" value="GAV92290.1"/>
    <property type="molecule type" value="Genomic_DNA"/>
</dbReference>
<accession>A0A1Q3DIF7</accession>